<keyword evidence="1" id="KW-0732">Signal</keyword>
<evidence type="ECO:0000313" key="2">
    <source>
        <dbReference type="EMBL" id="QES89596.1"/>
    </source>
</evidence>
<dbReference type="PROSITE" id="PS51257">
    <property type="entry name" value="PROKAR_LIPOPROTEIN"/>
    <property type="match status" value="1"/>
</dbReference>
<dbReference type="Proteomes" id="UP000292424">
    <property type="component" value="Chromosome"/>
</dbReference>
<feature type="signal peptide" evidence="1">
    <location>
        <begin position="1"/>
        <end position="21"/>
    </location>
</feature>
<protein>
    <recommendedName>
        <fullName evidence="4">Lipocalin-like domain-containing protein</fullName>
    </recommendedName>
</protein>
<dbReference type="RefSeq" id="WP_131330539.1">
    <property type="nucleotide sequence ID" value="NZ_CP044016.1"/>
</dbReference>
<dbReference type="KEGG" id="arac:E0W69_013300"/>
<reference evidence="2 3" key="1">
    <citation type="submission" date="2019-09" db="EMBL/GenBank/DDBJ databases">
        <title>Complete genome sequence of Arachidicoccus sp. B3-10 isolated from apple orchard soil.</title>
        <authorList>
            <person name="Kim H.S."/>
            <person name="Han K.-I."/>
            <person name="Suh M.K."/>
            <person name="Lee K.C."/>
            <person name="Eom M.K."/>
            <person name="Kim J.-S."/>
            <person name="Kang S.W."/>
            <person name="Sin Y."/>
            <person name="Lee J.-S."/>
        </authorList>
    </citation>
    <scope>NUCLEOTIDE SEQUENCE [LARGE SCALE GENOMIC DNA]</scope>
    <source>
        <strain evidence="2 3">B3-10</strain>
    </source>
</reference>
<evidence type="ECO:0000256" key="1">
    <source>
        <dbReference type="SAM" id="SignalP"/>
    </source>
</evidence>
<feature type="chain" id="PRO_5024459621" description="Lipocalin-like domain-containing protein" evidence="1">
    <location>
        <begin position="22"/>
        <end position="177"/>
    </location>
</feature>
<dbReference type="AlphaFoldDB" id="A0A5P2G1B2"/>
<organism evidence="2 3">
    <name type="scientific">Rhizosphaericola mali</name>
    <dbReference type="NCBI Taxonomy" id="2545455"/>
    <lineage>
        <taxon>Bacteria</taxon>
        <taxon>Pseudomonadati</taxon>
        <taxon>Bacteroidota</taxon>
        <taxon>Chitinophagia</taxon>
        <taxon>Chitinophagales</taxon>
        <taxon>Chitinophagaceae</taxon>
        <taxon>Rhizosphaericola</taxon>
    </lineage>
</organism>
<evidence type="ECO:0008006" key="4">
    <source>
        <dbReference type="Google" id="ProtNLM"/>
    </source>
</evidence>
<keyword evidence="3" id="KW-1185">Reference proteome</keyword>
<accession>A0A5P2G1B2</accession>
<gene>
    <name evidence="2" type="ORF">E0W69_013300</name>
</gene>
<sequence>MKFFNKFLLIGFFGLSCMLLAASCDKSNSSLALPNMMQYVQSNDWRIDSIIFISTSGDDSILNMGTTPGLVTSSVKFYNNSDTSFVFEDSETPSLAGPDGSTDLFVYNYGKWSLNAAQDSISIYSKSVKATDSTYYSANWRILDTTQSRLVISYIDTVPLTRQTYSKRVIFAKNTFQ</sequence>
<proteinExistence type="predicted"/>
<name>A0A5P2G1B2_9BACT</name>
<evidence type="ECO:0000313" key="3">
    <source>
        <dbReference type="Proteomes" id="UP000292424"/>
    </source>
</evidence>
<dbReference type="EMBL" id="CP044016">
    <property type="protein sequence ID" value="QES89596.1"/>
    <property type="molecule type" value="Genomic_DNA"/>
</dbReference>